<accession>A0A3M0CFD9</accession>
<evidence type="ECO:0000256" key="1">
    <source>
        <dbReference type="SAM" id="SignalP"/>
    </source>
</evidence>
<feature type="signal peptide" evidence="1">
    <location>
        <begin position="1"/>
        <end position="24"/>
    </location>
</feature>
<evidence type="ECO:0000313" key="4">
    <source>
        <dbReference type="Proteomes" id="UP000271227"/>
    </source>
</evidence>
<reference evidence="3 4" key="1">
    <citation type="submission" date="2018-10" db="EMBL/GenBank/DDBJ databases">
        <title>Genomic Encyclopedia of Archaeal and Bacterial Type Strains, Phase II (KMG-II): from individual species to whole genera.</title>
        <authorList>
            <person name="Goeker M."/>
        </authorList>
    </citation>
    <scope>NUCLEOTIDE SEQUENCE [LARGE SCALE GENOMIC DNA]</scope>
    <source>
        <strain evidence="3 4">DSM 25217</strain>
    </source>
</reference>
<name>A0A3M0CFD9_9PROT</name>
<keyword evidence="1" id="KW-0732">Signal</keyword>
<feature type="domain" description="Fe/B12 periplasmic-binding" evidence="2">
    <location>
        <begin position="36"/>
        <end position="290"/>
    </location>
</feature>
<gene>
    <name evidence="3" type="ORF">BXY39_1793</name>
</gene>
<dbReference type="PANTHER" id="PTHR30535:SF4">
    <property type="entry name" value="HEMIN-BINDING PERIPLASMIC PROTEIN HMUT"/>
    <property type="match status" value="1"/>
</dbReference>
<evidence type="ECO:0000259" key="2">
    <source>
        <dbReference type="PROSITE" id="PS50983"/>
    </source>
</evidence>
<dbReference type="SUPFAM" id="SSF53807">
    <property type="entry name" value="Helical backbone' metal receptor"/>
    <property type="match status" value="1"/>
</dbReference>
<protein>
    <submittedName>
        <fullName evidence="3">Iron complex transport system substrate-binding protein</fullName>
    </submittedName>
</protein>
<dbReference type="Proteomes" id="UP000271227">
    <property type="component" value="Unassembled WGS sequence"/>
</dbReference>
<dbReference type="InterPro" id="IPR050902">
    <property type="entry name" value="ABC_Transporter_SBP"/>
</dbReference>
<dbReference type="Pfam" id="PF01497">
    <property type="entry name" value="Peripla_BP_2"/>
    <property type="match status" value="1"/>
</dbReference>
<dbReference type="InterPro" id="IPR002491">
    <property type="entry name" value="ABC_transptr_periplasmic_BD"/>
</dbReference>
<dbReference type="EMBL" id="REFR01000011">
    <property type="protein sequence ID" value="RMB07705.1"/>
    <property type="molecule type" value="Genomic_DNA"/>
</dbReference>
<dbReference type="PANTHER" id="PTHR30535">
    <property type="entry name" value="VITAMIN B12-BINDING PROTEIN"/>
    <property type="match status" value="1"/>
</dbReference>
<dbReference type="FunCoup" id="A0A3M0CFD9">
    <property type="interactions" value="176"/>
</dbReference>
<comment type="caution">
    <text evidence="3">The sequence shown here is derived from an EMBL/GenBank/DDBJ whole genome shotgun (WGS) entry which is preliminary data.</text>
</comment>
<organism evidence="3 4">
    <name type="scientific">Eilatimonas milleporae</name>
    <dbReference type="NCBI Taxonomy" id="911205"/>
    <lineage>
        <taxon>Bacteria</taxon>
        <taxon>Pseudomonadati</taxon>
        <taxon>Pseudomonadota</taxon>
        <taxon>Alphaproteobacteria</taxon>
        <taxon>Kordiimonadales</taxon>
        <taxon>Kordiimonadaceae</taxon>
        <taxon>Eilatimonas</taxon>
    </lineage>
</organism>
<keyword evidence="4" id="KW-1185">Reference proteome</keyword>
<sequence>MIRLSAILLAVWAYTQTAFLPALADDTVNCQSAGRRVVALGGAVTESILALGAGNRMVGRDTTSTHPDAAGLPDVGYYRRLASEGVLSLKPDLILAEPDAGPDVVLEQVSAAGVCVIRMPRGGSADAIAQRLLAVASALGLGDSGAGLAAGIKADMTALSQMIPPETDRPKILFLLSVSGGTPVAAGDDTDAAAVIDLIGGKNAIENVTGYKPLSTEAAIAARPDVILMMDHVIPQAGGPQAVLALPQIALTPAGANGRLVAIDGLSTLGFGPRTPAALKQLARDIHGSGKKGR</sequence>
<dbReference type="PROSITE" id="PS50983">
    <property type="entry name" value="FE_B12_PBP"/>
    <property type="match status" value="1"/>
</dbReference>
<dbReference type="Gene3D" id="3.40.50.1980">
    <property type="entry name" value="Nitrogenase molybdenum iron protein domain"/>
    <property type="match status" value="2"/>
</dbReference>
<proteinExistence type="predicted"/>
<evidence type="ECO:0000313" key="3">
    <source>
        <dbReference type="EMBL" id="RMB07705.1"/>
    </source>
</evidence>
<dbReference type="InParanoid" id="A0A3M0CFD9"/>
<dbReference type="RefSeq" id="WP_170163725.1">
    <property type="nucleotide sequence ID" value="NZ_REFR01000011.1"/>
</dbReference>
<dbReference type="AlphaFoldDB" id="A0A3M0CFD9"/>
<feature type="chain" id="PRO_5018113709" evidence="1">
    <location>
        <begin position="25"/>
        <end position="294"/>
    </location>
</feature>